<dbReference type="SUPFAM" id="SSF48366">
    <property type="entry name" value="Ras GEF"/>
    <property type="match status" value="1"/>
</dbReference>
<name>A0A9W9IKS1_9EURO</name>
<dbReference type="EMBL" id="JAPQKO010000002">
    <property type="protein sequence ID" value="KAJ5178845.1"/>
    <property type="molecule type" value="Genomic_DNA"/>
</dbReference>
<evidence type="ECO:0000313" key="1">
    <source>
        <dbReference type="EMBL" id="KAJ5178845.1"/>
    </source>
</evidence>
<dbReference type="InterPro" id="IPR023578">
    <property type="entry name" value="Ras_GEF_dom_sf"/>
</dbReference>
<reference evidence="1" key="1">
    <citation type="submission" date="2022-11" db="EMBL/GenBank/DDBJ databases">
        <authorList>
            <person name="Petersen C."/>
        </authorList>
    </citation>
    <scope>NUCLEOTIDE SEQUENCE</scope>
    <source>
        <strain evidence="1">IBT 21917</strain>
    </source>
</reference>
<organism evidence="1 2">
    <name type="scientific">Penicillium capsulatum</name>
    <dbReference type="NCBI Taxonomy" id="69766"/>
    <lineage>
        <taxon>Eukaryota</taxon>
        <taxon>Fungi</taxon>
        <taxon>Dikarya</taxon>
        <taxon>Ascomycota</taxon>
        <taxon>Pezizomycotina</taxon>
        <taxon>Eurotiomycetes</taxon>
        <taxon>Eurotiomycetidae</taxon>
        <taxon>Eurotiales</taxon>
        <taxon>Aspergillaceae</taxon>
        <taxon>Penicillium</taxon>
    </lineage>
</organism>
<reference evidence="1" key="2">
    <citation type="journal article" date="2023" name="IMA Fungus">
        <title>Comparative genomic study of the Penicillium genus elucidates a diverse pangenome and 15 lateral gene transfer events.</title>
        <authorList>
            <person name="Petersen C."/>
            <person name="Sorensen T."/>
            <person name="Nielsen M.R."/>
            <person name="Sondergaard T.E."/>
            <person name="Sorensen J.L."/>
            <person name="Fitzpatrick D.A."/>
            <person name="Frisvad J.C."/>
            <person name="Nielsen K.L."/>
        </authorList>
    </citation>
    <scope>NUCLEOTIDE SEQUENCE</scope>
    <source>
        <strain evidence="1">IBT 21917</strain>
    </source>
</reference>
<dbReference type="OrthoDB" id="4347020at2759"/>
<sequence>MSLSSGIHLSLNKRGAYDTTGVKLPGTPPPPPKALGTVNTEGDFGSFLTKFGIAIGWEDILVEDLPLIWDKPGPREYGACFKVSFIVDAKTRSNPSNMGKRFAIMRDIAKCAAIHYACPLCMKGFANPDRVLKHCGEEKDDHHKSLLSEEQSEFLEVYETSMGQHIECDTMKIQYNEYGRPYFGECFQLDEILKYKPSPLPPPFWCTQIIISLESIMADVKLGDHPDGGRVHSASFVSTTRDIESIQTDVQTAQYCLDWTLQPLNYNWRADEKSISRFGTFGSGKTYYPEGIEIPLCDSWEFHPKDIKTKTCGSVAGKLLVESSNKVKRIPFGSMVQYAVEFHSLELQTAFREYEWIHSKIYYYFVKRPKRAELLLRVKEELKANGSDQFIIAVIQHVYDCVQKRKLSEVDLITPLRHFITGPLKNHLQKPISAKAIWHQLQLLELRFNRYIDGDWKIPLDTRTDFLEDFLPLSYAENLTEIDHDLYLNLSVKSFEKRDGEEKKALTTLIARSDSLVWLVRDCLKVQMINATEWLQCAKALSHLRNFYSVDAIKTGVMAAISSEVIPNNSKLIEQLDGLFDFEKELGEMKPCLLPLLRARKCVEYGISSFGARLIQRSKAYSPDYTTLPSITIPCKAASPMRSSFLQDVQCGKTAPELLNAHENVPSYPQNADSNPQLLQDDKMVYSPLVQSKEIDNSPALKPSLNIFSLFSFPWRCLGG</sequence>
<proteinExistence type="predicted"/>
<accession>A0A9W9IKS1</accession>
<gene>
    <name evidence="1" type="ORF">N7492_002055</name>
</gene>
<keyword evidence="2" id="KW-1185">Reference proteome</keyword>
<evidence type="ECO:0000313" key="2">
    <source>
        <dbReference type="Proteomes" id="UP001146351"/>
    </source>
</evidence>
<comment type="caution">
    <text evidence="1">The sequence shown here is derived from an EMBL/GenBank/DDBJ whole genome shotgun (WGS) entry which is preliminary data.</text>
</comment>
<dbReference type="Proteomes" id="UP001146351">
    <property type="component" value="Unassembled WGS sequence"/>
</dbReference>
<dbReference type="AlphaFoldDB" id="A0A9W9IKS1"/>
<protein>
    <submittedName>
        <fullName evidence="1">Uncharacterized protein</fullName>
    </submittedName>
</protein>